<reference evidence="2 3" key="1">
    <citation type="submission" date="2013-04" db="EMBL/GenBank/DDBJ databases">
        <title>Shimia sp. 22II-S11-Z10 Genome Sequencing.</title>
        <authorList>
            <person name="Lai Q."/>
            <person name="Li G."/>
            <person name="Shao Z."/>
        </authorList>
    </citation>
    <scope>NUCLEOTIDE SEQUENCE [LARGE SCALE GENOMIC DNA]</scope>
    <source>
        <strain evidence="3">22II-S11-Z10</strain>
    </source>
</reference>
<dbReference type="eggNOG" id="COG3453">
    <property type="taxonomic scope" value="Bacteria"/>
</dbReference>
<evidence type="ECO:0000313" key="2">
    <source>
        <dbReference type="EMBL" id="KCV80839.1"/>
    </source>
</evidence>
<organism evidence="2 3">
    <name type="scientific">Actibacterium atlanticum</name>
    <dbReference type="NCBI Taxonomy" id="1461693"/>
    <lineage>
        <taxon>Bacteria</taxon>
        <taxon>Pseudomonadati</taxon>
        <taxon>Pseudomonadota</taxon>
        <taxon>Alphaproteobacteria</taxon>
        <taxon>Rhodobacterales</taxon>
        <taxon>Roseobacteraceae</taxon>
        <taxon>Actibacterium</taxon>
    </lineage>
</organism>
<dbReference type="Gene3D" id="3.90.190.10">
    <property type="entry name" value="Protein tyrosine phosphatase superfamily"/>
    <property type="match status" value="1"/>
</dbReference>
<dbReference type="OrthoDB" id="9805710at2"/>
<dbReference type="EMBL" id="AQQY01000014">
    <property type="protein sequence ID" value="KCV80839.1"/>
    <property type="molecule type" value="Genomic_DNA"/>
</dbReference>
<dbReference type="STRING" id="1461693.ATO10_15005"/>
<protein>
    <submittedName>
        <fullName evidence="2">Beta-lactamase hydrolase-like protein</fullName>
    </submittedName>
</protein>
<evidence type="ECO:0000259" key="1">
    <source>
        <dbReference type="Pfam" id="PF04273"/>
    </source>
</evidence>
<name>A0A058ZGT2_9RHOB</name>
<evidence type="ECO:0000313" key="3">
    <source>
        <dbReference type="Proteomes" id="UP000024836"/>
    </source>
</evidence>
<dbReference type="SUPFAM" id="SSF52799">
    <property type="entry name" value="(Phosphotyrosine protein) phosphatases II"/>
    <property type="match status" value="1"/>
</dbReference>
<gene>
    <name evidence="2" type="ORF">ATO10_15005</name>
</gene>
<sequence length="143" mass="15054">MDIRTVTDHFSASPQIDIADVATLAEAGFKTVICNRPDDEIPGQPSAQAMQAACEDAGLAFHFLPVFPGRFTLDLVEQLEAVLGSCEGPVLAYCRSGTRSTMLWGLASSSKAPSGPLMEAAAKAGYDLSPLCGAMDARFKENG</sequence>
<proteinExistence type="predicted"/>
<dbReference type="Proteomes" id="UP000024836">
    <property type="component" value="Unassembled WGS sequence"/>
</dbReference>
<dbReference type="AlphaFoldDB" id="A0A058ZGT2"/>
<keyword evidence="3" id="KW-1185">Reference proteome</keyword>
<dbReference type="CDD" id="cd14503">
    <property type="entry name" value="PTP-bact"/>
    <property type="match status" value="1"/>
</dbReference>
<comment type="caution">
    <text evidence="2">The sequence shown here is derived from an EMBL/GenBank/DDBJ whole genome shotgun (WGS) entry which is preliminary data.</text>
</comment>
<dbReference type="GO" id="GO:0016787">
    <property type="term" value="F:hydrolase activity"/>
    <property type="evidence" value="ECO:0007669"/>
    <property type="project" value="UniProtKB-KW"/>
</dbReference>
<feature type="domain" description="Beta-lactamase hydrolase-like protein phosphatase-like" evidence="1">
    <location>
        <begin position="2"/>
        <end position="108"/>
    </location>
</feature>
<dbReference type="RefSeq" id="WP_035253175.1">
    <property type="nucleotide sequence ID" value="NZ_AQQY01000014.1"/>
</dbReference>
<keyword evidence="2" id="KW-0378">Hydrolase</keyword>
<dbReference type="NCBIfam" id="TIGR01244">
    <property type="entry name" value="TIGR01244 family sulfur transferase"/>
    <property type="match status" value="1"/>
</dbReference>
<dbReference type="InterPro" id="IPR005939">
    <property type="entry name" value="BLH_phosphatase-like"/>
</dbReference>
<dbReference type="Pfam" id="PF04273">
    <property type="entry name" value="BLH_phosphatase"/>
    <property type="match status" value="1"/>
</dbReference>
<accession>A0A058ZGT2</accession>
<dbReference type="InterPro" id="IPR029021">
    <property type="entry name" value="Prot-tyrosine_phosphatase-like"/>
</dbReference>